<name>A0A553V212_9DEIO</name>
<proteinExistence type="predicted"/>
<dbReference type="InterPro" id="IPR027417">
    <property type="entry name" value="P-loop_NTPase"/>
</dbReference>
<keyword evidence="2" id="KW-1185">Reference proteome</keyword>
<comment type="caution">
    <text evidence="1">The sequence shown here is derived from an EMBL/GenBank/DDBJ whole genome shotgun (WGS) entry which is preliminary data.</text>
</comment>
<dbReference type="EMBL" id="VKDB01000005">
    <property type="protein sequence ID" value="TSA86498.1"/>
    <property type="molecule type" value="Genomic_DNA"/>
</dbReference>
<evidence type="ECO:0008006" key="3">
    <source>
        <dbReference type="Google" id="ProtNLM"/>
    </source>
</evidence>
<gene>
    <name evidence="1" type="ORF">FNU79_07610</name>
</gene>
<dbReference type="AlphaFoldDB" id="A0A553V212"/>
<evidence type="ECO:0000313" key="2">
    <source>
        <dbReference type="Proteomes" id="UP000316092"/>
    </source>
</evidence>
<sequence>MEKSTVSERNEVLFIGGRSGVGKTSLAAELHYQLSALRIKHAVIEGDNLDLAYPPPWKYGLAEQNLKSIWGNYRALGYRRLIYTNTVSVLHTGDLMRAIGEDSLANAVLLTASDGTARLRLEQREIGAGLETHLERSSQRAAELDERTPAWVNRICTDERPVQELAAEVLALLNWNETP</sequence>
<dbReference type="RefSeq" id="WP_143720260.1">
    <property type="nucleotide sequence ID" value="NZ_VKDB01000005.1"/>
</dbReference>
<dbReference type="Gene3D" id="3.40.50.300">
    <property type="entry name" value="P-loop containing nucleotide triphosphate hydrolases"/>
    <property type="match status" value="1"/>
</dbReference>
<organism evidence="1 2">
    <name type="scientific">Deinococcus detaillensis</name>
    <dbReference type="NCBI Taxonomy" id="2592048"/>
    <lineage>
        <taxon>Bacteria</taxon>
        <taxon>Thermotogati</taxon>
        <taxon>Deinococcota</taxon>
        <taxon>Deinococci</taxon>
        <taxon>Deinococcales</taxon>
        <taxon>Deinococcaceae</taxon>
        <taxon>Deinococcus</taxon>
    </lineage>
</organism>
<evidence type="ECO:0000313" key="1">
    <source>
        <dbReference type="EMBL" id="TSA86498.1"/>
    </source>
</evidence>
<dbReference type="OrthoDB" id="9776634at2"/>
<accession>A0A553V212</accession>
<reference evidence="1 2" key="1">
    <citation type="submission" date="2019-07" db="EMBL/GenBank/DDBJ databases">
        <title>Deinococcus detaillus sp. nov., isolated from humus soil in Antarctica.</title>
        <authorList>
            <person name="Zhang K."/>
        </authorList>
    </citation>
    <scope>NUCLEOTIDE SEQUENCE [LARGE SCALE GENOMIC DNA]</scope>
    <source>
        <strain evidence="1 2">H1</strain>
    </source>
</reference>
<dbReference type="SUPFAM" id="SSF52540">
    <property type="entry name" value="P-loop containing nucleoside triphosphate hydrolases"/>
    <property type="match status" value="1"/>
</dbReference>
<dbReference type="Proteomes" id="UP000316092">
    <property type="component" value="Unassembled WGS sequence"/>
</dbReference>
<protein>
    <recommendedName>
        <fullName evidence="3">Adenylyl-sulfate kinase</fullName>
    </recommendedName>
</protein>